<protein>
    <submittedName>
        <fullName evidence="1">Uncharacterized protein</fullName>
    </submittedName>
</protein>
<proteinExistence type="predicted"/>
<name>A0A8J7MDK6_9BACT</name>
<accession>A0A8J7MDK6</accession>
<dbReference type="Proteomes" id="UP000624703">
    <property type="component" value="Unassembled WGS sequence"/>
</dbReference>
<evidence type="ECO:0000313" key="2">
    <source>
        <dbReference type="Proteomes" id="UP000624703"/>
    </source>
</evidence>
<keyword evidence="2" id="KW-1185">Reference proteome</keyword>
<comment type="caution">
    <text evidence="1">The sequence shown here is derived from an EMBL/GenBank/DDBJ whole genome shotgun (WGS) entry which is preliminary data.</text>
</comment>
<organism evidence="1 2">
    <name type="scientific">Persicirhabdus sediminis</name>
    <dbReference type="NCBI Taxonomy" id="454144"/>
    <lineage>
        <taxon>Bacteria</taxon>
        <taxon>Pseudomonadati</taxon>
        <taxon>Verrucomicrobiota</taxon>
        <taxon>Verrucomicrobiia</taxon>
        <taxon>Verrucomicrobiales</taxon>
        <taxon>Verrucomicrobiaceae</taxon>
        <taxon>Persicirhabdus</taxon>
    </lineage>
</organism>
<reference evidence="1" key="1">
    <citation type="submission" date="2021-01" db="EMBL/GenBank/DDBJ databases">
        <title>Modified the classification status of verrucomicrobia.</title>
        <authorList>
            <person name="Feng X."/>
        </authorList>
    </citation>
    <scope>NUCLEOTIDE SEQUENCE</scope>
    <source>
        <strain evidence="1">_KCTC 22039</strain>
    </source>
</reference>
<evidence type="ECO:0000313" key="1">
    <source>
        <dbReference type="EMBL" id="MBK1791462.1"/>
    </source>
</evidence>
<dbReference type="EMBL" id="JAENIM010000039">
    <property type="protein sequence ID" value="MBK1791462.1"/>
    <property type="molecule type" value="Genomic_DNA"/>
</dbReference>
<dbReference type="AlphaFoldDB" id="A0A8J7MDK6"/>
<dbReference type="RefSeq" id="WP_200311466.1">
    <property type="nucleotide sequence ID" value="NZ_JAENIM010000039.1"/>
</dbReference>
<sequence>MICLIGNRPVLQVGRHQVSGYDTEWIRESIITAAELSGRDDFPFADDLHSGILHYLEHNCPLQLLKIEDLHKRIQHMLTRIGHQPMAEVLPRRAPAIEISLRDAAESAGNGYELAFFDHLQKEIGELKSYGVSMIEFNDVRHSVMVLRGQEKWNDSCDQLREEILTFLRTHGRSSRHHPQKISLNLNSPR</sequence>
<gene>
    <name evidence="1" type="ORF">JIN82_09890</name>
</gene>